<gene>
    <name evidence="2" type="ORF">FLL45_07435</name>
</gene>
<keyword evidence="1" id="KW-0732">Signal</keyword>
<dbReference type="OrthoDB" id="6077907at2"/>
<proteinExistence type="predicted"/>
<dbReference type="RefSeq" id="WP_142941405.1">
    <property type="nucleotide sequence ID" value="NZ_VIKR01000002.1"/>
</dbReference>
<comment type="caution">
    <text evidence="2">The sequence shown here is derived from an EMBL/GenBank/DDBJ whole genome shotgun (WGS) entry which is preliminary data.</text>
</comment>
<accession>A0A545TC40</accession>
<dbReference type="EMBL" id="VIKR01000002">
    <property type="protein sequence ID" value="TQV74787.1"/>
    <property type="molecule type" value="Genomic_DNA"/>
</dbReference>
<dbReference type="Proteomes" id="UP000317839">
    <property type="component" value="Unassembled WGS sequence"/>
</dbReference>
<reference evidence="2 3" key="1">
    <citation type="submission" date="2019-06" db="EMBL/GenBank/DDBJ databases">
        <title>Draft genome of Aliikangiella marina GYP-15.</title>
        <authorList>
            <person name="Wang G."/>
        </authorList>
    </citation>
    <scope>NUCLEOTIDE SEQUENCE [LARGE SCALE GENOMIC DNA]</scope>
    <source>
        <strain evidence="2 3">GYP-15</strain>
    </source>
</reference>
<sequence length="296" mass="32819">MPSKTFLIKSLLAATMFSSCFSVTAAELPGGAPMMVQPKNQKDVKMPSVDEVRSVIGTEFSIAYERAGTPKIAIFWNRKFDDQLSEWDAIFRRSITGEQAVKAQDKFEPQGGDDPAYERNVVGGQKIVAAEYIERKAPKQRRSGMNESNSFEFSSGYVEPFLTKKVAIIDRQAIMRLVQRDNSREAGTELISDFQKIETDALIGYADYLAEILLTPDSSADTGWSFMVTVKAVSNGQVVAMFKSDGNNPMDPNAKAKWVAAAEGFRKVTPQRQIGTPTDVGRQLAYETMQKLSAIW</sequence>
<feature type="chain" id="PRO_5022215714" description="DUF3313 domain-containing protein" evidence="1">
    <location>
        <begin position="26"/>
        <end position="296"/>
    </location>
</feature>
<evidence type="ECO:0000313" key="3">
    <source>
        <dbReference type="Proteomes" id="UP000317839"/>
    </source>
</evidence>
<evidence type="ECO:0008006" key="4">
    <source>
        <dbReference type="Google" id="ProtNLM"/>
    </source>
</evidence>
<dbReference type="PROSITE" id="PS51257">
    <property type="entry name" value="PROKAR_LIPOPROTEIN"/>
    <property type="match status" value="1"/>
</dbReference>
<protein>
    <recommendedName>
        <fullName evidence="4">DUF3313 domain-containing protein</fullName>
    </recommendedName>
</protein>
<evidence type="ECO:0000313" key="2">
    <source>
        <dbReference type="EMBL" id="TQV74787.1"/>
    </source>
</evidence>
<evidence type="ECO:0000256" key="1">
    <source>
        <dbReference type="SAM" id="SignalP"/>
    </source>
</evidence>
<dbReference type="AlphaFoldDB" id="A0A545TC40"/>
<name>A0A545TC40_9GAMM</name>
<feature type="signal peptide" evidence="1">
    <location>
        <begin position="1"/>
        <end position="25"/>
    </location>
</feature>
<organism evidence="2 3">
    <name type="scientific">Aliikangiella marina</name>
    <dbReference type="NCBI Taxonomy" id="1712262"/>
    <lineage>
        <taxon>Bacteria</taxon>
        <taxon>Pseudomonadati</taxon>
        <taxon>Pseudomonadota</taxon>
        <taxon>Gammaproteobacteria</taxon>
        <taxon>Oceanospirillales</taxon>
        <taxon>Pleioneaceae</taxon>
        <taxon>Aliikangiella</taxon>
    </lineage>
</organism>
<keyword evidence="3" id="KW-1185">Reference proteome</keyword>